<evidence type="ECO:0000313" key="2">
    <source>
        <dbReference type="Proteomes" id="UP001630127"/>
    </source>
</evidence>
<gene>
    <name evidence="1" type="ORF">ACH5RR_025968</name>
</gene>
<evidence type="ECO:0000313" key="1">
    <source>
        <dbReference type="EMBL" id="KAL3513251.1"/>
    </source>
</evidence>
<comment type="caution">
    <text evidence="1">The sequence shown here is derived from an EMBL/GenBank/DDBJ whole genome shotgun (WGS) entry which is preliminary data.</text>
</comment>
<accession>A0ABD2Z337</accession>
<keyword evidence="2" id="KW-1185">Reference proteome</keyword>
<dbReference type="EMBL" id="JBJUIK010000011">
    <property type="protein sequence ID" value="KAL3513251.1"/>
    <property type="molecule type" value="Genomic_DNA"/>
</dbReference>
<reference evidence="1 2" key="1">
    <citation type="submission" date="2024-11" db="EMBL/GenBank/DDBJ databases">
        <title>A near-complete genome assembly of Cinchona calisaya.</title>
        <authorList>
            <person name="Lian D.C."/>
            <person name="Zhao X.W."/>
            <person name="Wei L."/>
        </authorList>
    </citation>
    <scope>NUCLEOTIDE SEQUENCE [LARGE SCALE GENOMIC DNA]</scope>
    <source>
        <tissue evidence="1">Nenye</tissue>
    </source>
</reference>
<proteinExistence type="predicted"/>
<name>A0ABD2Z337_9GENT</name>
<dbReference type="Proteomes" id="UP001630127">
    <property type="component" value="Unassembled WGS sequence"/>
</dbReference>
<protein>
    <submittedName>
        <fullName evidence="1">Uncharacterized protein</fullName>
    </submittedName>
</protein>
<feature type="non-terminal residue" evidence="1">
    <location>
        <position position="108"/>
    </location>
</feature>
<sequence length="108" mass="12671">MLFLRFEELFRPIEEKMGNDRRDFLVMVEEVAVIMTSDVNEMNDSAKKPTKKGELGDEDVDIDDDMHATSFLPVEIEKGGRLSYVARNWNVFGQLIWQMLTIPNFWIR</sequence>
<organism evidence="1 2">
    <name type="scientific">Cinchona calisaya</name>
    <dbReference type="NCBI Taxonomy" id="153742"/>
    <lineage>
        <taxon>Eukaryota</taxon>
        <taxon>Viridiplantae</taxon>
        <taxon>Streptophyta</taxon>
        <taxon>Embryophyta</taxon>
        <taxon>Tracheophyta</taxon>
        <taxon>Spermatophyta</taxon>
        <taxon>Magnoliopsida</taxon>
        <taxon>eudicotyledons</taxon>
        <taxon>Gunneridae</taxon>
        <taxon>Pentapetalae</taxon>
        <taxon>asterids</taxon>
        <taxon>lamiids</taxon>
        <taxon>Gentianales</taxon>
        <taxon>Rubiaceae</taxon>
        <taxon>Cinchonoideae</taxon>
        <taxon>Cinchoneae</taxon>
        <taxon>Cinchona</taxon>
    </lineage>
</organism>
<dbReference type="AlphaFoldDB" id="A0ABD2Z337"/>